<dbReference type="InterPro" id="IPR022745">
    <property type="entry name" value="eIF4G1_eIF4E-bd"/>
</dbReference>
<accession>A0A166HF72</accession>
<evidence type="ECO:0000256" key="1">
    <source>
        <dbReference type="ARBA" id="ARBA00005775"/>
    </source>
</evidence>
<proteinExistence type="inferred from homology"/>
<dbReference type="Pfam" id="PF12152">
    <property type="entry name" value="eIF_4G1"/>
    <property type="match status" value="1"/>
</dbReference>
<feature type="domain" description="MIF4G" evidence="5">
    <location>
        <begin position="210"/>
        <end position="447"/>
    </location>
</feature>
<reference evidence="6 7" key="1">
    <citation type="journal article" date="2016" name="Mol. Biol. Evol.">
        <title>Comparative Genomics of Early-Diverging Mushroom-Forming Fungi Provides Insights into the Origins of Lignocellulose Decay Capabilities.</title>
        <authorList>
            <person name="Nagy L.G."/>
            <person name="Riley R."/>
            <person name="Tritt A."/>
            <person name="Adam C."/>
            <person name="Daum C."/>
            <person name="Floudas D."/>
            <person name="Sun H."/>
            <person name="Yadav J.S."/>
            <person name="Pangilinan J."/>
            <person name="Larsson K.H."/>
            <person name="Matsuura K."/>
            <person name="Barry K."/>
            <person name="Labutti K."/>
            <person name="Kuo R."/>
            <person name="Ohm R.A."/>
            <person name="Bhattacharya S.S."/>
            <person name="Shirouzu T."/>
            <person name="Yoshinaga Y."/>
            <person name="Martin F.M."/>
            <person name="Grigoriev I.V."/>
            <person name="Hibbett D.S."/>
        </authorList>
    </citation>
    <scope>NUCLEOTIDE SEQUENCE [LARGE SCALE GENOMIC DNA]</scope>
    <source>
        <strain evidence="6 7">CBS 109695</strain>
    </source>
</reference>
<dbReference type="AlphaFoldDB" id="A0A166HF72"/>
<dbReference type="InterPro" id="IPR036211">
    <property type="entry name" value="eIF4G_eIF4E-bd_sf"/>
</dbReference>
<dbReference type="GO" id="GO:0003729">
    <property type="term" value="F:mRNA binding"/>
    <property type="evidence" value="ECO:0007669"/>
    <property type="project" value="TreeGrafter"/>
</dbReference>
<dbReference type="InterPro" id="IPR016024">
    <property type="entry name" value="ARM-type_fold"/>
</dbReference>
<dbReference type="InterPro" id="IPR003890">
    <property type="entry name" value="MIF4G-like_typ-3"/>
</dbReference>
<dbReference type="OrthoDB" id="514777at2759"/>
<evidence type="ECO:0000259" key="5">
    <source>
        <dbReference type="SMART" id="SM00543"/>
    </source>
</evidence>
<keyword evidence="7" id="KW-1185">Reference proteome</keyword>
<keyword evidence="3" id="KW-0648">Protein biosynthesis</keyword>
<dbReference type="SUPFAM" id="SSF101489">
    <property type="entry name" value="Eukaryotic initiation factor 4f subunit eIF4g, eIF4e-binding domain"/>
    <property type="match status" value="1"/>
</dbReference>
<name>A0A166HF72_9AGAM</name>
<organism evidence="6 7">
    <name type="scientific">Athelia psychrophila</name>
    <dbReference type="NCBI Taxonomy" id="1759441"/>
    <lineage>
        <taxon>Eukaryota</taxon>
        <taxon>Fungi</taxon>
        <taxon>Dikarya</taxon>
        <taxon>Basidiomycota</taxon>
        <taxon>Agaricomycotina</taxon>
        <taxon>Agaricomycetes</taxon>
        <taxon>Agaricomycetidae</taxon>
        <taxon>Atheliales</taxon>
        <taxon>Atheliaceae</taxon>
        <taxon>Athelia</taxon>
    </lineage>
</organism>
<keyword evidence="2" id="KW-0396">Initiation factor</keyword>
<comment type="similarity">
    <text evidence="1">Belongs to the eukaryotic initiation factor 4G family.</text>
</comment>
<dbReference type="Pfam" id="PF02854">
    <property type="entry name" value="MIF4G"/>
    <property type="match status" value="1"/>
</dbReference>
<dbReference type="STRING" id="436010.A0A166HF72"/>
<gene>
    <name evidence="6" type="ORF">FIBSPDRAFT_1045924</name>
</gene>
<evidence type="ECO:0000256" key="3">
    <source>
        <dbReference type="ARBA" id="ARBA00022917"/>
    </source>
</evidence>
<feature type="region of interest" description="Disordered" evidence="4">
    <location>
        <begin position="133"/>
        <end position="187"/>
    </location>
</feature>
<dbReference type="PANTHER" id="PTHR23253:SF9">
    <property type="entry name" value="EUKARYOTIC TRANSLATION INITIATION FACTOR 4 GAMMA 2"/>
    <property type="match status" value="1"/>
</dbReference>
<dbReference type="SMART" id="SM00543">
    <property type="entry name" value="MIF4G"/>
    <property type="match status" value="1"/>
</dbReference>
<sequence length="528" mass="58407">MSSNSIPEISIGLSPSFTIEEINAPPCKDAFTAFKQNLLSSSEALQLIQQCEMRRGIGMGREQSALTLTISRARVLGDVDTVPYPVGIKSPPCAGTTILVYDRDFLLQFMGICKDVPALYYVPDIDPRIIRQRKRSPNSAAAQVNDEDISDPEQARTETHGYGRFPDDTAAQDPLASPSPPIELPNRSAQRWLIRPHRTPIDPESDEALIRAVTSLLNKVVAATCDSICTQLASWANKSKKETNAHSLHLVLRMMWAKAIEEPFWSQVYARLFQKMEECISAEIVEARIKGPDGKRVIGGQIFRKHLMARSQVAFEAFLGTGDPGASNLLVFSQLSHHDKLFAASRRRTSLMSLTAEFYNSHMLPERMVHETIKSLLLTQCSNSTLQEVRLEAACTLLSAAGAILDTPINRSQIDIYAAALKRHIDEGISPRCRFKIQEVVELRERNWLPRPVKVIPEISPSNQYSKGNKQRVKQGALNPAHLQGAEGAAGGDGDHGPSSSVEVARGNPERSESKGKNAWTRTGRRKL</sequence>
<dbReference type="PANTHER" id="PTHR23253">
    <property type="entry name" value="EUKARYOTIC TRANSLATION INITIATION FACTOR 4 GAMMA"/>
    <property type="match status" value="1"/>
</dbReference>
<evidence type="ECO:0000313" key="6">
    <source>
        <dbReference type="EMBL" id="KZP18799.1"/>
    </source>
</evidence>
<feature type="region of interest" description="Disordered" evidence="4">
    <location>
        <begin position="483"/>
        <end position="528"/>
    </location>
</feature>
<dbReference type="Gene3D" id="1.25.40.180">
    <property type="match status" value="1"/>
</dbReference>
<evidence type="ECO:0000256" key="2">
    <source>
        <dbReference type="ARBA" id="ARBA00022540"/>
    </source>
</evidence>
<evidence type="ECO:0000256" key="4">
    <source>
        <dbReference type="SAM" id="MobiDB-lite"/>
    </source>
</evidence>
<protein>
    <submittedName>
        <fullName evidence="6">ARM repeat-containing protein</fullName>
    </submittedName>
</protein>
<evidence type="ECO:0000313" key="7">
    <source>
        <dbReference type="Proteomes" id="UP000076532"/>
    </source>
</evidence>
<dbReference type="GO" id="GO:0016281">
    <property type="term" value="C:eukaryotic translation initiation factor 4F complex"/>
    <property type="evidence" value="ECO:0007669"/>
    <property type="project" value="TreeGrafter"/>
</dbReference>
<dbReference type="Gene3D" id="1.20.970.30">
    <property type="entry name" value="eIF4G, eIF4E-binding domain"/>
    <property type="match status" value="1"/>
</dbReference>
<dbReference type="EMBL" id="KV417569">
    <property type="protein sequence ID" value="KZP18799.1"/>
    <property type="molecule type" value="Genomic_DNA"/>
</dbReference>
<dbReference type="Proteomes" id="UP000076532">
    <property type="component" value="Unassembled WGS sequence"/>
</dbReference>
<dbReference type="SUPFAM" id="SSF48371">
    <property type="entry name" value="ARM repeat"/>
    <property type="match status" value="1"/>
</dbReference>
<dbReference type="GO" id="GO:0003743">
    <property type="term" value="F:translation initiation factor activity"/>
    <property type="evidence" value="ECO:0007669"/>
    <property type="project" value="UniProtKB-KW"/>
</dbReference>
<feature type="compositionally biased region" description="Basic and acidic residues" evidence="4">
    <location>
        <begin position="153"/>
        <end position="167"/>
    </location>
</feature>